<dbReference type="InterPro" id="IPR013783">
    <property type="entry name" value="Ig-like_fold"/>
</dbReference>
<evidence type="ECO:0000313" key="9">
    <source>
        <dbReference type="Proteomes" id="UP000433652"/>
    </source>
</evidence>
<gene>
    <name evidence="8" type="ORF">GRI89_00305</name>
</gene>
<dbReference type="Gene3D" id="2.60.40.10">
    <property type="entry name" value="Immunoglobulins"/>
    <property type="match status" value="1"/>
</dbReference>
<dbReference type="PANTHER" id="PTHR42732">
    <property type="entry name" value="BETA-GALACTOSIDASE"/>
    <property type="match status" value="1"/>
</dbReference>
<organism evidence="8 9">
    <name type="scientific">Croceibacterium salegens</name>
    <dbReference type="NCBI Taxonomy" id="1737568"/>
    <lineage>
        <taxon>Bacteria</taxon>
        <taxon>Pseudomonadati</taxon>
        <taxon>Pseudomonadota</taxon>
        <taxon>Alphaproteobacteria</taxon>
        <taxon>Sphingomonadales</taxon>
        <taxon>Erythrobacteraceae</taxon>
        <taxon>Croceibacterium</taxon>
    </lineage>
</organism>
<reference evidence="8 9" key="1">
    <citation type="submission" date="2019-12" db="EMBL/GenBank/DDBJ databases">
        <title>Genomic-based taxomic classification of the family Erythrobacteraceae.</title>
        <authorList>
            <person name="Xu L."/>
        </authorList>
    </citation>
    <scope>NUCLEOTIDE SEQUENCE [LARGE SCALE GENOMIC DNA]</scope>
    <source>
        <strain evidence="8 9">MCCC 1K01500</strain>
    </source>
</reference>
<dbReference type="Proteomes" id="UP000433652">
    <property type="component" value="Unassembled WGS sequence"/>
</dbReference>
<dbReference type="InterPro" id="IPR051913">
    <property type="entry name" value="GH2_Domain-Containing"/>
</dbReference>
<dbReference type="InterPro" id="IPR017853">
    <property type="entry name" value="GH"/>
</dbReference>
<dbReference type="Pfam" id="PF02836">
    <property type="entry name" value="Glyco_hydro_2_C"/>
    <property type="match status" value="1"/>
</dbReference>
<dbReference type="InterPro" id="IPR006101">
    <property type="entry name" value="Glyco_hydro_2"/>
</dbReference>
<comment type="caution">
    <text evidence="8">The sequence shown here is derived from an EMBL/GenBank/DDBJ whole genome shotgun (WGS) entry which is preliminary data.</text>
</comment>
<feature type="domain" description="Glycoside hydrolase family 2 immunoglobulin-like beta-sandwich" evidence="5">
    <location>
        <begin position="219"/>
        <end position="310"/>
    </location>
</feature>
<proteinExistence type="inferred from homology"/>
<dbReference type="InterPro" id="IPR008979">
    <property type="entry name" value="Galactose-bd-like_sf"/>
</dbReference>
<evidence type="ECO:0000259" key="6">
    <source>
        <dbReference type="Pfam" id="PF02836"/>
    </source>
</evidence>
<dbReference type="GO" id="GO:0004553">
    <property type="term" value="F:hydrolase activity, hydrolyzing O-glycosyl compounds"/>
    <property type="evidence" value="ECO:0007669"/>
    <property type="project" value="InterPro"/>
</dbReference>
<dbReference type="Gene3D" id="2.60.120.260">
    <property type="entry name" value="Galactose-binding domain-like"/>
    <property type="match status" value="1"/>
</dbReference>
<feature type="domain" description="Glycoside hydrolase family 2 catalytic" evidence="6">
    <location>
        <begin position="317"/>
        <end position="552"/>
    </location>
</feature>
<keyword evidence="9" id="KW-1185">Reference proteome</keyword>
<dbReference type="RefSeq" id="WP_159791279.1">
    <property type="nucleotide sequence ID" value="NZ_WTYM01000020.1"/>
</dbReference>
<feature type="signal peptide" evidence="4">
    <location>
        <begin position="1"/>
        <end position="23"/>
    </location>
</feature>
<dbReference type="InterPro" id="IPR023232">
    <property type="entry name" value="Glyco_hydro_2_AS"/>
</dbReference>
<dbReference type="InterPro" id="IPR006103">
    <property type="entry name" value="Glyco_hydro_2_cat"/>
</dbReference>
<evidence type="ECO:0000256" key="4">
    <source>
        <dbReference type="SAM" id="SignalP"/>
    </source>
</evidence>
<comment type="similarity">
    <text evidence="1">Belongs to the glycosyl hydrolase 2 family.</text>
</comment>
<evidence type="ECO:0000256" key="2">
    <source>
        <dbReference type="ARBA" id="ARBA00022801"/>
    </source>
</evidence>
<dbReference type="InterPro" id="IPR036156">
    <property type="entry name" value="Beta-gal/glucu_dom_sf"/>
</dbReference>
<evidence type="ECO:0000313" key="8">
    <source>
        <dbReference type="EMBL" id="MXO57988.1"/>
    </source>
</evidence>
<dbReference type="AlphaFoldDB" id="A0A6I4SRE7"/>
<keyword evidence="3" id="KW-0326">Glycosidase</keyword>
<dbReference type="Pfam" id="PF00703">
    <property type="entry name" value="Glyco_hydro_2"/>
    <property type="match status" value="1"/>
</dbReference>
<dbReference type="Pfam" id="PF02837">
    <property type="entry name" value="Glyco_hydro_2_N"/>
    <property type="match status" value="1"/>
</dbReference>
<evidence type="ECO:0000256" key="3">
    <source>
        <dbReference type="ARBA" id="ARBA00023295"/>
    </source>
</evidence>
<dbReference type="Gene3D" id="3.20.20.80">
    <property type="entry name" value="Glycosidases"/>
    <property type="match status" value="1"/>
</dbReference>
<sequence length="618" mass="68302">MSGKLLRLITAILALAAAGPLAAQVLPDGPVLAAADLRPEQSLDGEWTWSIDPYRDGAAGFHGGEPGQASRRFADVDVTQASADDPLALYEYDLDHSPVSVLPSSWLTHSAEMRHYQGLVWYQKRFDTAAKDGERQFIRFGAANYAAEVWLNGKRLGRHEGGFTSFAFEVTGLLRPQGNRLVVGVDSQRDGQSIPPPVTDWETYGGITRPVELIVVPATYVDDAWVRLKDRATIAVDVSLNGPGASGAQVRFRIPELRIERTMTTDASGRASLSLPRPPSALWWSPDGPKLYDVEIVAGGDTWRDRVGFRTIATDGPRILLNGKPIFLKGISVHEEELGANPTRNMTPQAARALLGLAKDGLHANYVRLAHYPHSETMLRAADEMGLIVWSEIPVYWRIAFDDPVALEKARRMLAEMILRDRNRAAIALWSVGNETPQSPARNAFMKQLAADVRVLDPTRLVTAALLVGRDDSGPVPVQTMDDPLAASLDVMAVNAYNGWYTGDRLADLSKIEWRVPQDKPLLFSEVGAGAKAGLHQPDNPGKFSEEFQAEYYRQTLAMLARIPNFEGISPWILKDFRSPRRQRPGIQDGWNRKGLVSETGQRKEAFDVLAEWYAKKE</sequence>
<dbReference type="PRINTS" id="PR00132">
    <property type="entry name" value="GLHYDRLASE2"/>
</dbReference>
<name>A0A6I4SRE7_9SPHN</name>
<feature type="chain" id="PRO_5026310404" evidence="4">
    <location>
        <begin position="24"/>
        <end position="618"/>
    </location>
</feature>
<keyword evidence="2" id="KW-0378">Hydrolase</keyword>
<dbReference type="InterPro" id="IPR006104">
    <property type="entry name" value="Glyco_hydro_2_N"/>
</dbReference>
<evidence type="ECO:0000259" key="5">
    <source>
        <dbReference type="Pfam" id="PF00703"/>
    </source>
</evidence>
<accession>A0A6I4SRE7</accession>
<keyword evidence="4" id="KW-0732">Signal</keyword>
<feature type="domain" description="Glycosyl hydrolases family 2 sugar binding" evidence="7">
    <location>
        <begin position="108"/>
        <end position="217"/>
    </location>
</feature>
<evidence type="ECO:0000256" key="1">
    <source>
        <dbReference type="ARBA" id="ARBA00007401"/>
    </source>
</evidence>
<dbReference type="GO" id="GO:0005975">
    <property type="term" value="P:carbohydrate metabolic process"/>
    <property type="evidence" value="ECO:0007669"/>
    <property type="project" value="InterPro"/>
</dbReference>
<dbReference type="SUPFAM" id="SSF51445">
    <property type="entry name" value="(Trans)glycosidases"/>
    <property type="match status" value="1"/>
</dbReference>
<dbReference type="OrthoDB" id="9758603at2"/>
<dbReference type="PROSITE" id="PS00608">
    <property type="entry name" value="GLYCOSYL_HYDROL_F2_2"/>
    <property type="match status" value="1"/>
</dbReference>
<dbReference type="PANTHER" id="PTHR42732:SF1">
    <property type="entry name" value="BETA-MANNOSIDASE"/>
    <property type="match status" value="1"/>
</dbReference>
<dbReference type="EMBL" id="WTYM01000020">
    <property type="protein sequence ID" value="MXO57988.1"/>
    <property type="molecule type" value="Genomic_DNA"/>
</dbReference>
<dbReference type="SUPFAM" id="SSF49785">
    <property type="entry name" value="Galactose-binding domain-like"/>
    <property type="match status" value="1"/>
</dbReference>
<dbReference type="InterPro" id="IPR006102">
    <property type="entry name" value="Ig-like_GH2"/>
</dbReference>
<dbReference type="SUPFAM" id="SSF49303">
    <property type="entry name" value="beta-Galactosidase/glucuronidase domain"/>
    <property type="match status" value="1"/>
</dbReference>
<protein>
    <submittedName>
        <fullName evidence="8">Beta-glucuronidase</fullName>
    </submittedName>
</protein>
<evidence type="ECO:0000259" key="7">
    <source>
        <dbReference type="Pfam" id="PF02837"/>
    </source>
</evidence>